<feature type="compositionally biased region" description="Low complexity" evidence="1">
    <location>
        <begin position="340"/>
        <end position="349"/>
    </location>
</feature>
<keyword evidence="2" id="KW-0812">Transmembrane</keyword>
<proteinExistence type="predicted"/>
<protein>
    <submittedName>
        <fullName evidence="3">Uncharacterized protein</fullName>
    </submittedName>
</protein>
<feature type="compositionally biased region" description="Basic and acidic residues" evidence="1">
    <location>
        <begin position="431"/>
        <end position="461"/>
    </location>
</feature>
<reference evidence="3" key="1">
    <citation type="journal article" date="2020" name="Fungal Divers.">
        <title>Resolving the Mortierellaceae phylogeny through synthesis of multi-gene phylogenetics and phylogenomics.</title>
        <authorList>
            <person name="Vandepol N."/>
            <person name="Liber J."/>
            <person name="Desiro A."/>
            <person name="Na H."/>
            <person name="Kennedy M."/>
            <person name="Barry K."/>
            <person name="Grigoriev I.V."/>
            <person name="Miller A.N."/>
            <person name="O'Donnell K."/>
            <person name="Stajich J.E."/>
            <person name="Bonito G."/>
        </authorList>
    </citation>
    <scope>NUCLEOTIDE SEQUENCE</scope>
    <source>
        <strain evidence="3">NVP1</strain>
    </source>
</reference>
<organism evidence="3 4">
    <name type="scientific">Podila minutissima</name>
    <dbReference type="NCBI Taxonomy" id="64525"/>
    <lineage>
        <taxon>Eukaryota</taxon>
        <taxon>Fungi</taxon>
        <taxon>Fungi incertae sedis</taxon>
        <taxon>Mucoromycota</taxon>
        <taxon>Mortierellomycotina</taxon>
        <taxon>Mortierellomycetes</taxon>
        <taxon>Mortierellales</taxon>
        <taxon>Mortierellaceae</taxon>
        <taxon>Podila</taxon>
    </lineage>
</organism>
<gene>
    <name evidence="3" type="ORF">BG006_010947</name>
</gene>
<feature type="region of interest" description="Disordered" evidence="1">
    <location>
        <begin position="323"/>
        <end position="351"/>
    </location>
</feature>
<feature type="region of interest" description="Disordered" evidence="1">
    <location>
        <begin position="413"/>
        <end position="461"/>
    </location>
</feature>
<evidence type="ECO:0000313" key="3">
    <source>
        <dbReference type="EMBL" id="KAF9325593.1"/>
    </source>
</evidence>
<feature type="transmembrane region" description="Helical" evidence="2">
    <location>
        <begin position="137"/>
        <end position="162"/>
    </location>
</feature>
<keyword evidence="2" id="KW-0472">Membrane</keyword>
<keyword evidence="4" id="KW-1185">Reference proteome</keyword>
<name>A0A9P5VIF6_9FUNG</name>
<comment type="caution">
    <text evidence="3">The sequence shown here is derived from an EMBL/GenBank/DDBJ whole genome shotgun (WGS) entry which is preliminary data.</text>
</comment>
<accession>A0A9P5VIF6</accession>
<sequence>MSTADPPPPATTDPPPATTPPPAQTTTTTNSTIIVPATTGPPVTTPPTTTRDPPRTTTRNPPETTPYTTHYVTTVSVITITTVVPHTTMISGTVTTVFETLTTTTQILTAIPDPHQSPPPSGPAQNWPRRDRHLQTWQIITIVIAVLALFSACASVVLLGWMRKKRKEDKTKGVLGIGIEPWDEKEKGASVEGVQHQQQQQQQQHVHGGAGSSGDPQGFNGIWPTEAGPGAPYGHIQDGSGSTYNSGYPEPRGYSSDMYTYDLSGGGGEGGGVGSGVSEADYHGLYVGLVMSPQQQAQSLTRGHGTMGYYGPNYQDEHYSEGTDCYSTTQPRVQYPTPPSHNNSSSPTSAVGLLRHGESRAMESMDYVDGYGHGQEQHVVVPNRQSTVDYFADADSRRESHDGTQESATLGRLDSRRAGPGGVNLLWQDPSNDRRQRDLGGEGARGPEGEGDLNWKVELSRKSPQALRGEVLEGDKGKG</sequence>
<feature type="region of interest" description="Disordered" evidence="1">
    <location>
        <begin position="1"/>
        <end position="68"/>
    </location>
</feature>
<dbReference type="Proteomes" id="UP000696485">
    <property type="component" value="Unassembled WGS sequence"/>
</dbReference>
<evidence type="ECO:0000313" key="4">
    <source>
        <dbReference type="Proteomes" id="UP000696485"/>
    </source>
</evidence>
<feature type="region of interest" description="Disordered" evidence="1">
    <location>
        <begin position="186"/>
        <end position="251"/>
    </location>
</feature>
<feature type="compositionally biased region" description="Low complexity" evidence="1">
    <location>
        <begin position="24"/>
        <end position="68"/>
    </location>
</feature>
<feature type="compositionally biased region" description="Pro residues" evidence="1">
    <location>
        <begin position="1"/>
        <end position="23"/>
    </location>
</feature>
<dbReference type="EMBL" id="JAAAUY010000900">
    <property type="protein sequence ID" value="KAF9325593.1"/>
    <property type="molecule type" value="Genomic_DNA"/>
</dbReference>
<evidence type="ECO:0000256" key="2">
    <source>
        <dbReference type="SAM" id="Phobius"/>
    </source>
</evidence>
<feature type="compositionally biased region" description="Low complexity" evidence="1">
    <location>
        <begin position="193"/>
        <end position="207"/>
    </location>
</feature>
<feature type="non-terminal residue" evidence="3">
    <location>
        <position position="479"/>
    </location>
</feature>
<dbReference type="AlphaFoldDB" id="A0A9P5VIF6"/>
<keyword evidence="2" id="KW-1133">Transmembrane helix</keyword>
<evidence type="ECO:0000256" key="1">
    <source>
        <dbReference type="SAM" id="MobiDB-lite"/>
    </source>
</evidence>